<evidence type="ECO:0000256" key="6">
    <source>
        <dbReference type="ARBA" id="ARBA00022670"/>
    </source>
</evidence>
<evidence type="ECO:0000256" key="15">
    <source>
        <dbReference type="ARBA" id="ARBA00023180"/>
    </source>
</evidence>
<feature type="chain" id="PRO_5026039858" description="Calcium-activated chloride channel regulator 1" evidence="18">
    <location>
        <begin position="22"/>
        <end position="909"/>
    </location>
</feature>
<keyword evidence="3" id="KW-0813">Transport</keyword>
<keyword evidence="11" id="KW-0862">Zinc</keyword>
<comment type="subcellular location">
    <subcellularLocation>
        <location evidence="1">Secreted</location>
        <location evidence="1">Extracellular space</location>
    </subcellularLocation>
</comment>
<dbReference type="GO" id="GO:0006816">
    <property type="term" value="P:calcium ion transport"/>
    <property type="evidence" value="ECO:0007669"/>
    <property type="project" value="UniProtKB-KW"/>
</dbReference>
<name>A0A6I8PBY8_ORNAN</name>
<keyword evidence="12" id="KW-0106">Calcium</keyword>
<evidence type="ECO:0000256" key="9">
    <source>
        <dbReference type="ARBA" id="ARBA00022801"/>
    </source>
</evidence>
<dbReference type="InterPro" id="IPR003961">
    <property type="entry name" value="FN3_dom"/>
</dbReference>
<dbReference type="FunFam" id="2.60.40.10:FF:001134">
    <property type="entry name" value="Calcium-activated chloride channel regulator 1"/>
    <property type="match status" value="1"/>
</dbReference>
<keyword evidence="15" id="KW-0325">Glycoprotein</keyword>
<evidence type="ECO:0000313" key="20">
    <source>
        <dbReference type="Ensembl" id="ENSOANP00000052038.1"/>
    </source>
</evidence>
<evidence type="ECO:0000256" key="18">
    <source>
        <dbReference type="SAM" id="SignalP"/>
    </source>
</evidence>
<organism evidence="20 21">
    <name type="scientific">Ornithorhynchus anatinus</name>
    <name type="common">Duckbill platypus</name>
    <dbReference type="NCBI Taxonomy" id="9258"/>
    <lineage>
        <taxon>Eukaryota</taxon>
        <taxon>Metazoa</taxon>
        <taxon>Chordata</taxon>
        <taxon>Craniata</taxon>
        <taxon>Vertebrata</taxon>
        <taxon>Euteleostomi</taxon>
        <taxon>Mammalia</taxon>
        <taxon>Monotremata</taxon>
        <taxon>Ornithorhynchidae</taxon>
        <taxon>Ornithorhynchus</taxon>
    </lineage>
</organism>
<keyword evidence="21" id="KW-1185">Reference proteome</keyword>
<evidence type="ECO:0000256" key="8">
    <source>
        <dbReference type="ARBA" id="ARBA00022729"/>
    </source>
</evidence>
<dbReference type="InterPro" id="IPR013642">
    <property type="entry name" value="CLCA_N"/>
</dbReference>
<dbReference type="Pfam" id="PF13519">
    <property type="entry name" value="VWA_2"/>
    <property type="match status" value="1"/>
</dbReference>
<dbReference type="PROSITE" id="PS50234">
    <property type="entry name" value="VWFA"/>
    <property type="match status" value="1"/>
</dbReference>
<evidence type="ECO:0000256" key="3">
    <source>
        <dbReference type="ARBA" id="ARBA00022448"/>
    </source>
</evidence>
<sequence>MGSFKIISLSLALHLLQGVRTSMIELKNNGYEGIVIAINPQVPEDAKIIQQIKDMVTEASTYLFKATKKLFYLKSVTILIPETWRDKPDYSIAKHESYKTADIIVAEASPVHGEGPYTQQSGRCGDPAEYIHFTPKFLTGNLLKEYGPLGRVFAHEWAHFRWGVFDEYDDKQPFYISSDGLPEATRCSSEIQGIYIIQKCQGGSCTKKPCKIDRHTGLLEKHCTFIPEESQTVTSSLMYMQSFESVVEFCTEQNHNAEAPNLQNRMCGHRSTWDVVRDSADFKNSKPMTGQPPKPVFSLLRSIIRRVCLVLDKSGSMAAMDRLNRMNQAVKLFLLQITEKGSWVGIVLFDERAIIRNPLIQIISEDDQNYLMTRLPEAAGGGTSICSGVQAAFQAIKQKFQTTDGSEIVLLTDGEDVTVSSCFEEVKQSGATIHTVALGTSAAQELERLSDMTGKRKAQNNGLIDAFSGLSPRSGDFSQQSIQLESTGLVLNEKGWMNGTVIVDISVGKDTFFLVTWSAQTPNIFLWDPKGQGHHAFSKDVKSRMAHLQIPGTAEVGTWKYSIASPAQILTMTVTSRAANPKIPPLTVTPRMKKSTNVFPNLMAIYAEVSQGFLPVLGASVNAIIEHQSGKEITLELLDNGAGADAVANDGVYSRYFTSYKKNGRHSLKVRAVGGKYKPNLKPQQNGAMYIPGYTKNGKIVMNPPKPEIDLKEAQSKVENFSRTTLGSSFEIKNVPSGMIPDKFPPCKITDLVAKVEGDQIHLTWTAPGGDSDEGQATGYIVKLSKSVLELRDKFDDAFQVNTTGLKPKSANTKETFAFKLENFTLENSNRVFVAVQAFDDTHQKSEPSNIAQAVVHFAGHPSPGKTFLSYAVESCPTHSEAMDTSLTEHCTSICNCSGSLPSPPSAPP</sequence>
<dbReference type="Gene3D" id="2.60.40.10">
    <property type="entry name" value="Immunoglobulins"/>
    <property type="match status" value="1"/>
</dbReference>
<reference evidence="20" key="3">
    <citation type="submission" date="2025-09" db="UniProtKB">
        <authorList>
            <consortium name="Ensembl"/>
        </authorList>
    </citation>
    <scope>IDENTIFICATION</scope>
    <source>
        <strain evidence="20">Glennie</strain>
    </source>
</reference>
<dbReference type="GO" id="GO:0008237">
    <property type="term" value="F:metallopeptidase activity"/>
    <property type="evidence" value="ECO:0007669"/>
    <property type="project" value="UniProtKB-KW"/>
</dbReference>
<keyword evidence="6" id="KW-0645">Protease</keyword>
<dbReference type="GO" id="GO:0046872">
    <property type="term" value="F:metal ion binding"/>
    <property type="evidence" value="ECO:0007669"/>
    <property type="project" value="UniProtKB-KW"/>
</dbReference>
<dbReference type="Pfam" id="PF08434">
    <property type="entry name" value="CLCA"/>
    <property type="match status" value="1"/>
</dbReference>
<dbReference type="Bgee" id="ENSOANG00000044445">
    <property type="expression patterns" value="Expressed in adult mammalian kidney and 3 other cell types or tissues"/>
</dbReference>
<dbReference type="InterPro" id="IPR004727">
    <property type="entry name" value="CLCA_chordata"/>
</dbReference>
<evidence type="ECO:0000256" key="14">
    <source>
        <dbReference type="ARBA" id="ARBA00023065"/>
    </source>
</evidence>
<evidence type="ECO:0000256" key="16">
    <source>
        <dbReference type="ARBA" id="ARBA00023214"/>
    </source>
</evidence>
<keyword evidence="4" id="KW-0964">Secreted</keyword>
<dbReference type="SUPFAM" id="SSF53300">
    <property type="entry name" value="vWA-like"/>
    <property type="match status" value="1"/>
</dbReference>
<evidence type="ECO:0000256" key="5">
    <source>
        <dbReference type="ARBA" id="ARBA00022568"/>
    </source>
</evidence>
<dbReference type="Proteomes" id="UP000002279">
    <property type="component" value="Chromosome 4"/>
</dbReference>
<dbReference type="AlphaFoldDB" id="A0A6I8PBY8"/>
<evidence type="ECO:0000256" key="1">
    <source>
        <dbReference type="ARBA" id="ARBA00004239"/>
    </source>
</evidence>
<evidence type="ECO:0000256" key="7">
    <source>
        <dbReference type="ARBA" id="ARBA00022723"/>
    </source>
</evidence>
<dbReference type="PANTHER" id="PTHR10579">
    <property type="entry name" value="CALCIUM-ACTIVATED CHLORIDE CHANNEL REGULATOR"/>
    <property type="match status" value="1"/>
</dbReference>
<evidence type="ECO:0000256" key="13">
    <source>
        <dbReference type="ARBA" id="ARBA00023049"/>
    </source>
</evidence>
<keyword evidence="8 18" id="KW-0732">Signal</keyword>
<dbReference type="PANTHER" id="PTHR10579:SF52">
    <property type="entry name" value="CALCIUM-ACTIVATED CHLORIDE CHANNEL REGULATOR 1"/>
    <property type="match status" value="1"/>
</dbReference>
<evidence type="ECO:0000256" key="2">
    <source>
        <dbReference type="ARBA" id="ARBA00006398"/>
    </source>
</evidence>
<reference evidence="20 21" key="1">
    <citation type="journal article" date="2008" name="Nature">
        <title>Genome analysis of the platypus reveals unique signatures of evolution.</title>
        <authorList>
            <person name="Warren W.C."/>
            <person name="Hillier L.W."/>
            <person name="Marshall Graves J.A."/>
            <person name="Birney E."/>
            <person name="Ponting C.P."/>
            <person name="Grutzner F."/>
            <person name="Belov K."/>
            <person name="Miller W."/>
            <person name="Clarke L."/>
            <person name="Chinwalla A.T."/>
            <person name="Yang S.P."/>
            <person name="Heger A."/>
            <person name="Locke D.P."/>
            <person name="Miethke P."/>
            <person name="Waters P.D."/>
            <person name="Veyrunes F."/>
            <person name="Fulton L."/>
            <person name="Fulton B."/>
            <person name="Graves T."/>
            <person name="Wallis J."/>
            <person name="Puente X.S."/>
            <person name="Lopez-Otin C."/>
            <person name="Ordonez G.R."/>
            <person name="Eichler E.E."/>
            <person name="Chen L."/>
            <person name="Cheng Z."/>
            <person name="Deakin J.E."/>
            <person name="Alsop A."/>
            <person name="Thompson K."/>
            <person name="Kirby P."/>
            <person name="Papenfuss A.T."/>
            <person name="Wakefield M.J."/>
            <person name="Olender T."/>
            <person name="Lancet D."/>
            <person name="Huttley G.A."/>
            <person name="Smit A.F."/>
            <person name="Pask A."/>
            <person name="Temple-Smith P."/>
            <person name="Batzer M.A."/>
            <person name="Walker J.A."/>
            <person name="Konkel M.K."/>
            <person name="Harris R.S."/>
            <person name="Whittington C.M."/>
            <person name="Wong E.S."/>
            <person name="Gemmell N.J."/>
            <person name="Buschiazzo E."/>
            <person name="Vargas Jentzsch I.M."/>
            <person name="Merkel A."/>
            <person name="Schmitz J."/>
            <person name="Zemann A."/>
            <person name="Churakov G."/>
            <person name="Kriegs J.O."/>
            <person name="Brosius J."/>
            <person name="Murchison E.P."/>
            <person name="Sachidanandam R."/>
            <person name="Smith C."/>
            <person name="Hannon G.J."/>
            <person name="Tsend-Ayush E."/>
            <person name="McMillan D."/>
            <person name="Attenborough R."/>
            <person name="Rens W."/>
            <person name="Ferguson-Smith M."/>
            <person name="Lefevre C.M."/>
            <person name="Sharp J.A."/>
            <person name="Nicholas K.R."/>
            <person name="Ray D.A."/>
            <person name="Kube M."/>
            <person name="Reinhardt R."/>
            <person name="Pringle T.H."/>
            <person name="Taylor J."/>
            <person name="Jones R.C."/>
            <person name="Nixon B."/>
            <person name="Dacheux J.L."/>
            <person name="Niwa H."/>
            <person name="Sekita Y."/>
            <person name="Huang X."/>
            <person name="Stark A."/>
            <person name="Kheradpour P."/>
            <person name="Kellis M."/>
            <person name="Flicek P."/>
            <person name="Chen Y."/>
            <person name="Webber C."/>
            <person name="Hardison R."/>
            <person name="Nelson J."/>
            <person name="Hallsworth-Pepin K."/>
            <person name="Delehaunty K."/>
            <person name="Markovic C."/>
            <person name="Minx P."/>
            <person name="Feng Y."/>
            <person name="Kremitzki C."/>
            <person name="Mitreva M."/>
            <person name="Glasscock J."/>
            <person name="Wylie T."/>
            <person name="Wohldmann P."/>
            <person name="Thiru P."/>
            <person name="Nhan M.N."/>
            <person name="Pohl C.S."/>
            <person name="Smith S.M."/>
            <person name="Hou S."/>
            <person name="Nefedov M."/>
            <person name="de Jong P.J."/>
            <person name="Renfree M.B."/>
            <person name="Mardis E.R."/>
            <person name="Wilson R.K."/>
        </authorList>
    </citation>
    <scope>NUCLEOTIDE SEQUENCE [LARGE SCALE GENOMIC DNA]</scope>
    <source>
        <strain evidence="20 21">Glennie</strain>
    </source>
</reference>
<keyword evidence="14" id="KW-0406">Ion transport</keyword>
<feature type="domain" description="VWFA" evidence="19">
    <location>
        <begin position="306"/>
        <end position="482"/>
    </location>
</feature>
<evidence type="ECO:0000256" key="4">
    <source>
        <dbReference type="ARBA" id="ARBA00022525"/>
    </source>
</evidence>
<dbReference type="GO" id="GO:0005576">
    <property type="term" value="C:extracellular region"/>
    <property type="evidence" value="ECO:0007669"/>
    <property type="project" value="UniProtKB-SubCell"/>
</dbReference>
<dbReference type="NCBIfam" id="NF041940">
    <property type="entry name" value="choice_anch_X"/>
    <property type="match status" value="1"/>
</dbReference>
<dbReference type="FunFam" id="3.40.50.410:FF:000034">
    <property type="entry name" value="calcium-activated chloride channel regulator 1"/>
    <property type="match status" value="1"/>
</dbReference>
<dbReference type="InParanoid" id="A0A6I8PBY8"/>
<keyword evidence="9" id="KW-0378">Hydrolase</keyword>
<dbReference type="Gene3D" id="3.40.50.410">
    <property type="entry name" value="von Willebrand factor, type A domain"/>
    <property type="match status" value="1"/>
</dbReference>
<dbReference type="NCBIfam" id="TIGR00868">
    <property type="entry name" value="hCaCC"/>
    <property type="match status" value="1"/>
</dbReference>
<keyword evidence="16" id="KW-0868">Chloride</keyword>
<dbReference type="InterPro" id="IPR002035">
    <property type="entry name" value="VWF_A"/>
</dbReference>
<dbReference type="SMART" id="SM00327">
    <property type="entry name" value="VWA"/>
    <property type="match status" value="1"/>
</dbReference>
<evidence type="ECO:0000256" key="17">
    <source>
        <dbReference type="ARBA" id="ARBA00041120"/>
    </source>
</evidence>
<feature type="signal peptide" evidence="18">
    <location>
        <begin position="1"/>
        <end position="21"/>
    </location>
</feature>
<dbReference type="CDD" id="cd00198">
    <property type="entry name" value="vWFA"/>
    <property type="match status" value="1"/>
</dbReference>
<evidence type="ECO:0000313" key="21">
    <source>
        <dbReference type="Proteomes" id="UP000002279"/>
    </source>
</evidence>
<proteinExistence type="inferred from homology"/>
<comment type="similarity">
    <text evidence="2">Belongs to the CLCR family.</text>
</comment>
<keyword evidence="13" id="KW-0482">Metalloprotease</keyword>
<accession>A0A6I8PBY8</accession>
<dbReference type="GO" id="GO:0005886">
    <property type="term" value="C:plasma membrane"/>
    <property type="evidence" value="ECO:0000318"/>
    <property type="project" value="GO_Central"/>
</dbReference>
<dbReference type="FunCoup" id="A0A6I8PBY8">
    <property type="interactions" value="175"/>
</dbReference>
<evidence type="ECO:0000256" key="11">
    <source>
        <dbReference type="ARBA" id="ARBA00022833"/>
    </source>
</evidence>
<dbReference type="CDD" id="cd00063">
    <property type="entry name" value="FN3"/>
    <property type="match status" value="1"/>
</dbReference>
<dbReference type="OMA" id="HRIRIHA"/>
<evidence type="ECO:0000256" key="12">
    <source>
        <dbReference type="ARBA" id="ARBA00022837"/>
    </source>
</evidence>
<dbReference type="GO" id="GO:0005229">
    <property type="term" value="F:intracellularly calcium-gated chloride channel activity"/>
    <property type="evidence" value="ECO:0000318"/>
    <property type="project" value="GO_Central"/>
</dbReference>
<evidence type="ECO:0000256" key="10">
    <source>
        <dbReference type="ARBA" id="ARBA00022813"/>
    </source>
</evidence>
<dbReference type="InterPro" id="IPR036465">
    <property type="entry name" value="vWFA_dom_sf"/>
</dbReference>
<dbReference type="Ensembl" id="ENSOANT00000066867.1">
    <property type="protein sequence ID" value="ENSOANP00000052038.1"/>
    <property type="gene ID" value="ENSOANG00000044445.1"/>
</dbReference>
<keyword evidence="10" id="KW-0068">Autocatalytic cleavage</keyword>
<dbReference type="GO" id="GO:0006508">
    <property type="term" value="P:proteolysis"/>
    <property type="evidence" value="ECO:0007669"/>
    <property type="project" value="UniProtKB-KW"/>
</dbReference>
<keyword evidence="5" id="KW-0109">Calcium transport</keyword>
<protein>
    <recommendedName>
        <fullName evidence="17">Calcium-activated chloride channel regulator 1</fullName>
    </recommendedName>
</protein>
<keyword evidence="7" id="KW-0479">Metal-binding</keyword>
<reference evidence="20" key="2">
    <citation type="submission" date="2025-08" db="UniProtKB">
        <authorList>
            <consortium name="Ensembl"/>
        </authorList>
    </citation>
    <scope>IDENTIFICATION</scope>
    <source>
        <strain evidence="20">Glennie</strain>
    </source>
</reference>
<dbReference type="GeneTree" id="ENSGT00940000154682"/>
<dbReference type="InterPro" id="IPR051266">
    <property type="entry name" value="CLCR"/>
</dbReference>
<dbReference type="InterPro" id="IPR013783">
    <property type="entry name" value="Ig-like_fold"/>
</dbReference>
<evidence type="ECO:0000259" key="19">
    <source>
        <dbReference type="PROSITE" id="PS50234"/>
    </source>
</evidence>